<dbReference type="AlphaFoldDB" id="A0A3A6QWY0"/>
<sequence>MYLPLIVSSFVVIPNAGKAQSNPNVQRYLEQAFSAAVVMTDSDVLTLGIQDFNPNDWFDLSDEIGSEDSIELRQQIAVTTLPYTFELSDSASPKRHQIFTRASILVSQQDYEIDDSYQDDFQREYILGGFVAYRYINKISDNWTITPGIGTHLQYFRNEHEYRSEFSNSMVKPLLDGLIFNSSAWAVSVEPHITVNYLQRKDWGSWGIESSAHYFYGFGGGSANEGEIGNPEGWYIANGISLRYNVTQWNRSLQTIYTNWRRVDLGADTTQPLGTHYYYETSIGWLMTPPFESDWIENIGIGLSFNYGSALKGGSIVLFFNQD</sequence>
<organism evidence="2 3">
    <name type="scientific">Vibrio sinensis</name>
    <dbReference type="NCBI Taxonomy" id="2302434"/>
    <lineage>
        <taxon>Bacteria</taxon>
        <taxon>Pseudomonadati</taxon>
        <taxon>Pseudomonadota</taxon>
        <taxon>Gammaproteobacteria</taxon>
        <taxon>Vibrionales</taxon>
        <taxon>Vibrionaceae</taxon>
        <taxon>Vibrio</taxon>
    </lineage>
</organism>
<dbReference type="InterPro" id="IPR021621">
    <property type="entry name" value="Omp_AT"/>
</dbReference>
<gene>
    <name evidence="2" type="ORF">DZ860_02015</name>
</gene>
<feature type="domain" description="Solitary outer membrane autotransporter-like beta-barrel" evidence="1">
    <location>
        <begin position="13"/>
        <end position="322"/>
    </location>
</feature>
<evidence type="ECO:0000259" key="1">
    <source>
        <dbReference type="Pfam" id="PF11557"/>
    </source>
</evidence>
<dbReference type="OrthoDB" id="6080400at2"/>
<dbReference type="EMBL" id="QVMU01000001">
    <property type="protein sequence ID" value="RJX75788.1"/>
    <property type="molecule type" value="Genomic_DNA"/>
</dbReference>
<dbReference type="Pfam" id="PF11557">
    <property type="entry name" value="Omp_AT"/>
    <property type="match status" value="1"/>
</dbReference>
<accession>A0A3A6QWY0</accession>
<name>A0A3A6QWY0_9VIBR</name>
<reference evidence="2 3" key="1">
    <citation type="submission" date="2018-08" db="EMBL/GenBank/DDBJ databases">
        <title>Vibrio isolated from the Eastern China Marginal Seas.</title>
        <authorList>
            <person name="Li Y."/>
        </authorList>
    </citation>
    <scope>NUCLEOTIDE SEQUENCE [LARGE SCALE GENOMIC DNA]</scope>
    <source>
        <strain evidence="2 3">BEI233</strain>
    </source>
</reference>
<comment type="caution">
    <text evidence="2">The sequence shown here is derived from an EMBL/GenBank/DDBJ whole genome shotgun (WGS) entry which is preliminary data.</text>
</comment>
<dbReference type="Proteomes" id="UP000273252">
    <property type="component" value="Unassembled WGS sequence"/>
</dbReference>
<proteinExistence type="predicted"/>
<keyword evidence="3" id="KW-1185">Reference proteome</keyword>
<protein>
    <recommendedName>
        <fullName evidence="1">Solitary outer membrane autotransporter-like beta-barrel domain-containing protein</fullName>
    </recommendedName>
</protein>
<evidence type="ECO:0000313" key="2">
    <source>
        <dbReference type="EMBL" id="RJX75788.1"/>
    </source>
</evidence>
<evidence type="ECO:0000313" key="3">
    <source>
        <dbReference type="Proteomes" id="UP000273252"/>
    </source>
</evidence>